<protein>
    <recommendedName>
        <fullName evidence="3">fructose-bisphosphate aldolase</fullName>
        <ecNumber evidence="3">4.1.2.13</ecNumber>
    </recommendedName>
</protein>
<accession>A0ABR3G0B8</accession>
<dbReference type="InterPro" id="IPR013785">
    <property type="entry name" value="Aldolase_TIM"/>
</dbReference>
<dbReference type="InterPro" id="IPR000741">
    <property type="entry name" value="FBA_I"/>
</dbReference>
<sequence>MTDIPNTFSSPSNLFSVTDDVPEINSAKINTFIAPHHSPSVAKELIETAQALVNPRGRGIYATDESPDVIEAAFVAAGQDQSSSEADMLQRRKAWREAVYDAVPNEHISGVIVYPETLLDFKLGPVLSKKGIIVGVRANGELAPFPASPFEFIVQGLDDLLARLQAARAAGARFSKWRVPIACTSDALGLPSQTSLDVQAETLAAYASISQQAGLVPIVEPDVEFSADADLARSVEVHQRAIRLIFDRCATHGVLLEGTLIKPSYPQPGLKHPSRASITPKDIALATATVVSNSVPSAVAGVAFLSGEIRVDLVFDMQLMFSDDTGGLATPVALDYLSAVNKLVNSSPPTSPFSRLPPLSFSYGRALQGEAIQKWVNGDVAAMKSSLEHAAKGCWQAAKGEL</sequence>
<gene>
    <name evidence="6" type="ORF">V5O48_000848</name>
</gene>
<evidence type="ECO:0000256" key="5">
    <source>
        <dbReference type="ARBA" id="ARBA00023239"/>
    </source>
</evidence>
<reference evidence="6 7" key="1">
    <citation type="submission" date="2024-02" db="EMBL/GenBank/DDBJ databases">
        <title>A draft genome for the cacao thread blight pathogen Marasmius crinis-equi.</title>
        <authorList>
            <person name="Cohen S.P."/>
            <person name="Baruah I.K."/>
            <person name="Amoako-Attah I."/>
            <person name="Bukari Y."/>
            <person name="Meinhardt L.W."/>
            <person name="Bailey B.A."/>
        </authorList>
    </citation>
    <scope>NUCLEOTIDE SEQUENCE [LARGE SCALE GENOMIC DNA]</scope>
    <source>
        <strain evidence="6 7">GH-76</strain>
    </source>
</reference>
<comment type="caution">
    <text evidence="6">The sequence shown here is derived from an EMBL/GenBank/DDBJ whole genome shotgun (WGS) entry which is preliminary data.</text>
</comment>
<keyword evidence="7" id="KW-1185">Reference proteome</keyword>
<dbReference type="SUPFAM" id="SSF51569">
    <property type="entry name" value="Aldolase"/>
    <property type="match status" value="1"/>
</dbReference>
<dbReference type="Pfam" id="PF00274">
    <property type="entry name" value="Glycolytic"/>
    <property type="match status" value="1"/>
</dbReference>
<dbReference type="PANTHER" id="PTHR11627">
    <property type="entry name" value="FRUCTOSE-BISPHOSPHATE ALDOLASE"/>
    <property type="match status" value="1"/>
</dbReference>
<comment type="similarity">
    <text evidence="2">Belongs to the class I fructose-bisphosphate aldolase family.</text>
</comment>
<keyword evidence="5" id="KW-0456">Lyase</keyword>
<dbReference type="Gene3D" id="3.20.20.70">
    <property type="entry name" value="Aldolase class I"/>
    <property type="match status" value="1"/>
</dbReference>
<evidence type="ECO:0000256" key="2">
    <source>
        <dbReference type="ARBA" id="ARBA00010387"/>
    </source>
</evidence>
<dbReference type="Proteomes" id="UP001465976">
    <property type="component" value="Unassembled WGS sequence"/>
</dbReference>
<evidence type="ECO:0000256" key="1">
    <source>
        <dbReference type="ARBA" id="ARBA00004714"/>
    </source>
</evidence>
<keyword evidence="4" id="KW-0324">Glycolysis</keyword>
<dbReference type="EMBL" id="JBAHYK010000015">
    <property type="protein sequence ID" value="KAL0581158.1"/>
    <property type="molecule type" value="Genomic_DNA"/>
</dbReference>
<evidence type="ECO:0000256" key="3">
    <source>
        <dbReference type="ARBA" id="ARBA00013068"/>
    </source>
</evidence>
<name>A0ABR3G0B8_9AGAR</name>
<evidence type="ECO:0000313" key="7">
    <source>
        <dbReference type="Proteomes" id="UP001465976"/>
    </source>
</evidence>
<evidence type="ECO:0000313" key="6">
    <source>
        <dbReference type="EMBL" id="KAL0581158.1"/>
    </source>
</evidence>
<evidence type="ECO:0000256" key="4">
    <source>
        <dbReference type="ARBA" id="ARBA00023152"/>
    </source>
</evidence>
<proteinExistence type="inferred from homology"/>
<organism evidence="6 7">
    <name type="scientific">Marasmius crinis-equi</name>
    <dbReference type="NCBI Taxonomy" id="585013"/>
    <lineage>
        <taxon>Eukaryota</taxon>
        <taxon>Fungi</taxon>
        <taxon>Dikarya</taxon>
        <taxon>Basidiomycota</taxon>
        <taxon>Agaricomycotina</taxon>
        <taxon>Agaricomycetes</taxon>
        <taxon>Agaricomycetidae</taxon>
        <taxon>Agaricales</taxon>
        <taxon>Marasmiineae</taxon>
        <taxon>Marasmiaceae</taxon>
        <taxon>Marasmius</taxon>
    </lineage>
</organism>
<comment type="pathway">
    <text evidence="1">Carbohydrate degradation; glycolysis; D-glyceraldehyde 3-phosphate and glycerone phosphate from D-glucose: step 4/4.</text>
</comment>
<dbReference type="EC" id="4.1.2.13" evidence="3"/>